<keyword evidence="2" id="KW-0812">Transmembrane</keyword>
<dbReference type="STRING" id="79200.A0A166AR69"/>
<dbReference type="Gramene" id="KZN01669">
    <property type="protein sequence ID" value="KZN01669"/>
    <property type="gene ID" value="DCAR_010423"/>
</dbReference>
<dbReference type="PANTHER" id="PTHR47974">
    <property type="entry name" value="OS07G0415500 PROTEIN"/>
    <property type="match status" value="1"/>
</dbReference>
<evidence type="ECO:0000256" key="1">
    <source>
        <dbReference type="ARBA" id="ARBA00004167"/>
    </source>
</evidence>
<reference evidence="6" key="1">
    <citation type="journal article" date="2016" name="Nat. Genet.">
        <title>A high-quality carrot genome assembly provides new insights into carotenoid accumulation and asterid genome evolution.</title>
        <authorList>
            <person name="Iorizzo M."/>
            <person name="Ellison S."/>
            <person name="Senalik D."/>
            <person name="Zeng P."/>
            <person name="Satapoomin P."/>
            <person name="Huang J."/>
            <person name="Bowman M."/>
            <person name="Iovene M."/>
            <person name="Sanseverino W."/>
            <person name="Cavagnaro P."/>
            <person name="Yildiz M."/>
            <person name="Macko-Podgorni A."/>
            <person name="Moranska E."/>
            <person name="Grzebelus E."/>
            <person name="Grzebelus D."/>
            <person name="Ashrafi H."/>
            <person name="Zheng Z."/>
            <person name="Cheng S."/>
            <person name="Spooner D."/>
            <person name="Van Deynze A."/>
            <person name="Simon P."/>
        </authorList>
    </citation>
    <scope>NUCLEOTIDE SEQUENCE [LARGE SCALE GENOMIC DNA]</scope>
    <source>
        <tissue evidence="6">Leaf</tissue>
    </source>
</reference>
<dbReference type="Gene3D" id="1.10.510.10">
    <property type="entry name" value="Transferase(Phosphotransferase) domain 1"/>
    <property type="match status" value="1"/>
</dbReference>
<keyword evidence="5" id="KW-0472">Membrane</keyword>
<comment type="subcellular location">
    <subcellularLocation>
        <location evidence="1">Membrane</location>
        <topology evidence="1">Single-pass membrane protein</topology>
    </subcellularLocation>
</comment>
<keyword evidence="3" id="KW-0732">Signal</keyword>
<accession>A0A166AR69</accession>
<evidence type="ECO:0000256" key="2">
    <source>
        <dbReference type="ARBA" id="ARBA00022692"/>
    </source>
</evidence>
<organism evidence="6">
    <name type="scientific">Daucus carota subsp. sativus</name>
    <name type="common">Carrot</name>
    <dbReference type="NCBI Taxonomy" id="79200"/>
    <lineage>
        <taxon>Eukaryota</taxon>
        <taxon>Viridiplantae</taxon>
        <taxon>Streptophyta</taxon>
        <taxon>Embryophyta</taxon>
        <taxon>Tracheophyta</taxon>
        <taxon>Spermatophyta</taxon>
        <taxon>Magnoliopsida</taxon>
        <taxon>eudicotyledons</taxon>
        <taxon>Gunneridae</taxon>
        <taxon>Pentapetalae</taxon>
        <taxon>asterids</taxon>
        <taxon>campanulids</taxon>
        <taxon>Apiales</taxon>
        <taxon>Apiaceae</taxon>
        <taxon>Apioideae</taxon>
        <taxon>Scandiceae</taxon>
        <taxon>Daucinae</taxon>
        <taxon>Daucus</taxon>
        <taxon>Daucus sect. Daucus</taxon>
    </lineage>
</organism>
<dbReference type="AlphaFoldDB" id="A0A166AR69"/>
<evidence type="ECO:0000256" key="3">
    <source>
        <dbReference type="ARBA" id="ARBA00022729"/>
    </source>
</evidence>
<dbReference type="EMBL" id="LNRQ01000003">
    <property type="protein sequence ID" value="KZN01669.1"/>
    <property type="molecule type" value="Genomic_DNA"/>
</dbReference>
<dbReference type="PANTHER" id="PTHR47974:SF4">
    <property type="entry name" value="RECEPTOR-LIKE SERINE_THREONINE-PROTEIN KINASE"/>
    <property type="match status" value="1"/>
</dbReference>
<evidence type="ECO:0000256" key="5">
    <source>
        <dbReference type="ARBA" id="ARBA00023136"/>
    </source>
</evidence>
<protein>
    <recommendedName>
        <fullName evidence="7">Serine-threonine/tyrosine-protein kinase catalytic domain-containing protein</fullName>
    </recommendedName>
</protein>
<keyword evidence="4" id="KW-1133">Transmembrane helix</keyword>
<proteinExistence type="predicted"/>
<name>A0A166AR69_DAUCS</name>
<sequence length="154" mass="17748">MQFVFIHQKQDVLVLLVNYEMNDPSDWTGGCKPTFSITCNASNSEQVKFVGLPRTDFYGFGAVYMGVLADDRVEVELTKFVRVMKSRILDLEEPWPEDIIDPRLQGKFNKNQAAVLIEIGLACVEEDRTRRPTMDSVVQTLLKYEDKFITYQSR</sequence>
<gene>
    <name evidence="6" type="ORF">DCAR_010423</name>
</gene>
<comment type="caution">
    <text evidence="6">The sequence shown here is derived from an EMBL/GenBank/DDBJ whole genome shotgun (WGS) entry which is preliminary data.</text>
</comment>
<dbReference type="GO" id="GO:0016020">
    <property type="term" value="C:membrane"/>
    <property type="evidence" value="ECO:0007669"/>
    <property type="project" value="UniProtKB-SubCell"/>
</dbReference>
<evidence type="ECO:0008006" key="7">
    <source>
        <dbReference type="Google" id="ProtNLM"/>
    </source>
</evidence>
<evidence type="ECO:0000256" key="4">
    <source>
        <dbReference type="ARBA" id="ARBA00022989"/>
    </source>
</evidence>
<evidence type="ECO:0000313" key="6">
    <source>
        <dbReference type="EMBL" id="KZN01669.1"/>
    </source>
</evidence>